<dbReference type="GO" id="GO:0005251">
    <property type="term" value="F:delayed rectifier potassium channel activity"/>
    <property type="evidence" value="ECO:0007669"/>
    <property type="project" value="TreeGrafter"/>
</dbReference>
<dbReference type="CDD" id="cd18317">
    <property type="entry name" value="BTB_POZ_Kv"/>
    <property type="match status" value="1"/>
</dbReference>
<evidence type="ECO:0000313" key="9">
    <source>
        <dbReference type="EMBL" id="KAF7635756.1"/>
    </source>
</evidence>
<keyword evidence="10" id="KW-1185">Reference proteome</keyword>
<reference evidence="9" key="1">
    <citation type="journal article" date="2020" name="Ecol. Evol.">
        <title>Genome structure and content of the rice root-knot nematode (Meloidogyne graminicola).</title>
        <authorList>
            <person name="Phan N.T."/>
            <person name="Danchin E.G.J."/>
            <person name="Klopp C."/>
            <person name="Perfus-Barbeoch L."/>
            <person name="Kozlowski D.K."/>
            <person name="Koutsovoulos G.D."/>
            <person name="Lopez-Roques C."/>
            <person name="Bouchez O."/>
            <person name="Zahm M."/>
            <person name="Besnard G."/>
            <person name="Bellafiore S."/>
        </authorList>
    </citation>
    <scope>NUCLEOTIDE SEQUENCE</scope>
    <source>
        <strain evidence="9">VN-18</strain>
    </source>
</reference>
<proteinExistence type="predicted"/>
<evidence type="ECO:0000313" key="10">
    <source>
        <dbReference type="Proteomes" id="UP000605970"/>
    </source>
</evidence>
<dbReference type="SUPFAM" id="SSF54695">
    <property type="entry name" value="POZ domain"/>
    <property type="match status" value="1"/>
</dbReference>
<dbReference type="InterPro" id="IPR011333">
    <property type="entry name" value="SKP1/BTB/POZ_sf"/>
</dbReference>
<dbReference type="InterPro" id="IPR003131">
    <property type="entry name" value="T1-type_BTB"/>
</dbReference>
<keyword evidence="2" id="KW-0813">Transport</keyword>
<gene>
    <name evidence="9" type="ORF">Mgra_00004848</name>
</gene>
<dbReference type="OrthoDB" id="5849621at2759"/>
<keyword evidence="7" id="KW-0407">Ion channel</keyword>
<evidence type="ECO:0000256" key="4">
    <source>
        <dbReference type="ARBA" id="ARBA00022989"/>
    </source>
</evidence>
<dbReference type="PANTHER" id="PTHR11537:SF114">
    <property type="entry name" value="BTB DOMAIN-CONTAINING PROTEIN"/>
    <property type="match status" value="1"/>
</dbReference>
<evidence type="ECO:0000256" key="5">
    <source>
        <dbReference type="ARBA" id="ARBA00023065"/>
    </source>
</evidence>
<keyword evidence="4" id="KW-1133">Transmembrane helix</keyword>
<feature type="domain" description="Potassium channel tetramerisation-type BTB" evidence="8">
    <location>
        <begin position="210"/>
        <end position="309"/>
    </location>
</feature>
<evidence type="ECO:0000256" key="7">
    <source>
        <dbReference type="ARBA" id="ARBA00023303"/>
    </source>
</evidence>
<comment type="subcellular location">
    <subcellularLocation>
        <location evidence="1">Membrane</location>
        <topology evidence="1">Multi-pass membrane protein</topology>
    </subcellularLocation>
</comment>
<sequence length="363" mass="42357">MTSNNTTNNKNNKNKVQLARISSSLGLFTQNQHFIVHRGRSFVNLPPLPRIEQNVLPILLSTRVNSDKFVNYMSSSPPPPIISSSSQSIKEHSHYQKNNSKDDALLQLVEIIQIFTQLFIMRHYRPNNQNEEENTLIDKCIGEETINSKTRNEQIEGCSLSLDVELGQRIRAPSIGTAAIAIERKNVSQHNQLQEKASLKSSLKIEDTILRLNIGGSPYRIRTRSILKHGADTLLGRFIRMDEQHRRAWADAYFEDECEYFFERVPRYFDPVYDFYASGKLHVPKDLCFDKFMAELRFWSVSKAKVDQCCSPFAQYYLYKKTHHLDTPDDELPRFLRRKTWDPERFILFFTNHFSLKIITFFP</sequence>
<dbReference type="PANTHER" id="PTHR11537">
    <property type="entry name" value="VOLTAGE-GATED POTASSIUM CHANNEL"/>
    <property type="match status" value="1"/>
</dbReference>
<dbReference type="GO" id="GO:0051260">
    <property type="term" value="P:protein homooligomerization"/>
    <property type="evidence" value="ECO:0007669"/>
    <property type="project" value="InterPro"/>
</dbReference>
<dbReference type="Pfam" id="PF02214">
    <property type="entry name" value="BTB_2"/>
    <property type="match status" value="1"/>
</dbReference>
<accession>A0A8S9ZR48</accession>
<comment type="caution">
    <text evidence="9">The sequence shown here is derived from an EMBL/GenBank/DDBJ whole genome shotgun (WGS) entry which is preliminary data.</text>
</comment>
<keyword evidence="3" id="KW-0812">Transmembrane</keyword>
<dbReference type="GO" id="GO:0001508">
    <property type="term" value="P:action potential"/>
    <property type="evidence" value="ECO:0007669"/>
    <property type="project" value="TreeGrafter"/>
</dbReference>
<protein>
    <submittedName>
        <fullName evidence="9">BTB_2 domain-containing protein</fullName>
    </submittedName>
</protein>
<dbReference type="GO" id="GO:0008076">
    <property type="term" value="C:voltage-gated potassium channel complex"/>
    <property type="evidence" value="ECO:0007669"/>
    <property type="project" value="InterPro"/>
</dbReference>
<dbReference type="InterPro" id="IPR003971">
    <property type="entry name" value="K_chnl_volt-dep_Kv5/Kv9"/>
</dbReference>
<dbReference type="AlphaFoldDB" id="A0A8S9ZR48"/>
<organism evidence="9 10">
    <name type="scientific">Meloidogyne graminicola</name>
    <dbReference type="NCBI Taxonomy" id="189291"/>
    <lineage>
        <taxon>Eukaryota</taxon>
        <taxon>Metazoa</taxon>
        <taxon>Ecdysozoa</taxon>
        <taxon>Nematoda</taxon>
        <taxon>Chromadorea</taxon>
        <taxon>Rhabditida</taxon>
        <taxon>Tylenchina</taxon>
        <taxon>Tylenchomorpha</taxon>
        <taxon>Tylenchoidea</taxon>
        <taxon>Meloidogynidae</taxon>
        <taxon>Meloidogyninae</taxon>
        <taxon>Meloidogyne</taxon>
    </lineage>
</organism>
<evidence type="ECO:0000256" key="6">
    <source>
        <dbReference type="ARBA" id="ARBA00023136"/>
    </source>
</evidence>
<dbReference type="EMBL" id="JABEBT010000038">
    <property type="protein sequence ID" value="KAF7635756.1"/>
    <property type="molecule type" value="Genomic_DNA"/>
</dbReference>
<dbReference type="Proteomes" id="UP000605970">
    <property type="component" value="Unassembled WGS sequence"/>
</dbReference>
<keyword evidence="6" id="KW-0472">Membrane</keyword>
<dbReference type="InterPro" id="IPR028325">
    <property type="entry name" value="VG_K_chnl"/>
</dbReference>
<evidence type="ECO:0000256" key="1">
    <source>
        <dbReference type="ARBA" id="ARBA00004141"/>
    </source>
</evidence>
<name>A0A8S9ZR48_9BILA</name>
<evidence type="ECO:0000259" key="8">
    <source>
        <dbReference type="Pfam" id="PF02214"/>
    </source>
</evidence>
<evidence type="ECO:0000256" key="3">
    <source>
        <dbReference type="ARBA" id="ARBA00022692"/>
    </source>
</evidence>
<dbReference type="Gene3D" id="3.30.710.10">
    <property type="entry name" value="Potassium Channel Kv1.1, Chain A"/>
    <property type="match status" value="1"/>
</dbReference>
<dbReference type="PRINTS" id="PR01494">
    <property type="entry name" value="KV9CHANNEL"/>
</dbReference>
<keyword evidence="5" id="KW-0406">Ion transport</keyword>
<evidence type="ECO:0000256" key="2">
    <source>
        <dbReference type="ARBA" id="ARBA00022448"/>
    </source>
</evidence>